<protein>
    <recommendedName>
        <fullName evidence="7">Cytochrome b5 heme-binding domain-containing protein</fullName>
    </recommendedName>
</protein>
<evidence type="ECO:0000313" key="9">
    <source>
        <dbReference type="Proteomes" id="UP000694406"/>
    </source>
</evidence>
<dbReference type="InterPro" id="IPR012171">
    <property type="entry name" value="Fatty_acid_desaturase"/>
</dbReference>
<keyword evidence="3" id="KW-0276">Fatty acid metabolism</keyword>
<dbReference type="GO" id="GO:0006636">
    <property type="term" value="P:unsaturated fatty acid biosynthetic process"/>
    <property type="evidence" value="ECO:0007669"/>
    <property type="project" value="UniProtKB-UniPathway"/>
</dbReference>
<organism evidence="8 9">
    <name type="scientific">Laticauda laticaudata</name>
    <name type="common">Blue-ringed sea krait</name>
    <name type="synonym">Blue-lipped sea krait</name>
    <dbReference type="NCBI Taxonomy" id="8630"/>
    <lineage>
        <taxon>Eukaryota</taxon>
        <taxon>Metazoa</taxon>
        <taxon>Chordata</taxon>
        <taxon>Craniata</taxon>
        <taxon>Vertebrata</taxon>
        <taxon>Euteleostomi</taxon>
        <taxon>Lepidosauria</taxon>
        <taxon>Squamata</taxon>
        <taxon>Bifurcata</taxon>
        <taxon>Unidentata</taxon>
        <taxon>Episquamata</taxon>
        <taxon>Toxicofera</taxon>
        <taxon>Serpentes</taxon>
        <taxon>Colubroidea</taxon>
        <taxon>Elapidae</taxon>
        <taxon>Laticaudinae</taxon>
        <taxon>Laticauda</taxon>
    </lineage>
</organism>
<keyword evidence="6" id="KW-1133">Transmembrane helix</keyword>
<evidence type="ECO:0000256" key="6">
    <source>
        <dbReference type="SAM" id="Phobius"/>
    </source>
</evidence>
<reference evidence="8" key="1">
    <citation type="submission" date="2025-08" db="UniProtKB">
        <authorList>
            <consortium name="Ensembl"/>
        </authorList>
    </citation>
    <scope>IDENTIFICATION</scope>
</reference>
<dbReference type="GeneTree" id="ENSGT00950000182990"/>
<keyword evidence="6" id="KW-0812">Transmembrane</keyword>
<evidence type="ECO:0000256" key="2">
    <source>
        <dbReference type="ARBA" id="ARBA00022516"/>
    </source>
</evidence>
<evidence type="ECO:0000256" key="4">
    <source>
        <dbReference type="ARBA" id="ARBA00023098"/>
    </source>
</evidence>
<dbReference type="InterPro" id="IPR001199">
    <property type="entry name" value="Cyt_B5-like_heme/steroid-bd"/>
</dbReference>
<proteinExistence type="predicted"/>
<keyword evidence="9" id="KW-1185">Reference proteome</keyword>
<evidence type="ECO:0000256" key="3">
    <source>
        <dbReference type="ARBA" id="ARBA00022832"/>
    </source>
</evidence>
<dbReference type="InterPro" id="IPR005804">
    <property type="entry name" value="FA_desaturase_dom"/>
</dbReference>
<dbReference type="PANTHER" id="PTHR19353:SF86">
    <property type="entry name" value="CYTOCHROME B5 HEME-BINDING DOMAIN-CONTAINING PROTEIN"/>
    <property type="match status" value="1"/>
</dbReference>
<dbReference type="SUPFAM" id="SSF55856">
    <property type="entry name" value="Cytochrome b5-like heme/steroid binding domain"/>
    <property type="match status" value="1"/>
</dbReference>
<accession>A0A8C5WQ26</accession>
<dbReference type="Gene3D" id="3.10.120.10">
    <property type="entry name" value="Cytochrome b5-like heme/steroid binding domain"/>
    <property type="match status" value="1"/>
</dbReference>
<keyword evidence="4" id="KW-0443">Lipid metabolism</keyword>
<sequence length="263" mass="30050">MAPPLQDTGVGAVGGEKKANGSEICSRRFFTWEEIGLRTGRIQPHLQEKWLVIDRKVYDISSFYKRHPGGQRVISHYAGQDATVTEGDLNWQKGTYPERTQKNGLGKDLGGLLQLLINDFRELRSTVEKMGLLTPSLLFFSLIFLHILFFDISAWLIIWYFGTSSIPFYIGVAFFTIAQAQLSWLQHDLGHLSVLKTSKGNHIAHKIILSLLKGFPANWWNALHFQHHAKPNCFRKDPDLNMHPIAFALGKKLSREVHLWSDW</sequence>
<keyword evidence="5" id="KW-0275">Fatty acid biosynthesis</keyword>
<dbReference type="Pfam" id="PF00487">
    <property type="entry name" value="FA_desaturase"/>
    <property type="match status" value="1"/>
</dbReference>
<evidence type="ECO:0000313" key="8">
    <source>
        <dbReference type="Ensembl" id="ENSLLTP00000005397.1"/>
    </source>
</evidence>
<dbReference type="Pfam" id="PF00173">
    <property type="entry name" value="Cyt-b5"/>
    <property type="match status" value="1"/>
</dbReference>
<evidence type="ECO:0000256" key="5">
    <source>
        <dbReference type="ARBA" id="ARBA00023160"/>
    </source>
</evidence>
<dbReference type="PANTHER" id="PTHR19353">
    <property type="entry name" value="FATTY ACID DESATURASE 2"/>
    <property type="match status" value="1"/>
</dbReference>
<dbReference type="SMART" id="SM01117">
    <property type="entry name" value="Cyt-b5"/>
    <property type="match status" value="1"/>
</dbReference>
<comment type="pathway">
    <text evidence="1">Lipid metabolism; polyunsaturated fatty acid biosynthesis.</text>
</comment>
<feature type="transmembrane region" description="Helical" evidence="6">
    <location>
        <begin position="166"/>
        <end position="185"/>
    </location>
</feature>
<dbReference type="Proteomes" id="UP000694406">
    <property type="component" value="Unplaced"/>
</dbReference>
<feature type="transmembrane region" description="Helical" evidence="6">
    <location>
        <begin position="137"/>
        <end position="160"/>
    </location>
</feature>
<name>A0A8C5WQ26_LATLA</name>
<dbReference type="GO" id="GO:0016717">
    <property type="term" value="F:oxidoreductase activity, acting on paired donors, with oxidation of a pair of donors resulting in the reduction of molecular oxygen to two molecules of water"/>
    <property type="evidence" value="ECO:0007669"/>
    <property type="project" value="TreeGrafter"/>
</dbReference>
<reference evidence="8" key="2">
    <citation type="submission" date="2025-09" db="UniProtKB">
        <authorList>
            <consortium name="Ensembl"/>
        </authorList>
    </citation>
    <scope>IDENTIFICATION</scope>
</reference>
<keyword evidence="2" id="KW-0444">Lipid biosynthesis</keyword>
<dbReference type="UniPathway" id="UPA00658"/>
<evidence type="ECO:0000259" key="7">
    <source>
        <dbReference type="PROSITE" id="PS50255"/>
    </source>
</evidence>
<feature type="domain" description="Cytochrome b5 heme-binding" evidence="7">
    <location>
        <begin position="27"/>
        <end position="83"/>
    </location>
</feature>
<dbReference type="AlphaFoldDB" id="A0A8C5WQ26"/>
<keyword evidence="6" id="KW-0472">Membrane</keyword>
<dbReference type="Ensembl" id="ENSLLTT00000005612.1">
    <property type="protein sequence ID" value="ENSLLTP00000005397.1"/>
    <property type="gene ID" value="ENSLLTG00000004046.1"/>
</dbReference>
<dbReference type="InterPro" id="IPR036400">
    <property type="entry name" value="Cyt_B5-like_heme/steroid_sf"/>
</dbReference>
<dbReference type="PROSITE" id="PS50255">
    <property type="entry name" value="CYTOCHROME_B5_2"/>
    <property type="match status" value="1"/>
</dbReference>
<dbReference type="GO" id="GO:0016020">
    <property type="term" value="C:membrane"/>
    <property type="evidence" value="ECO:0007669"/>
    <property type="project" value="TreeGrafter"/>
</dbReference>
<evidence type="ECO:0000256" key="1">
    <source>
        <dbReference type="ARBA" id="ARBA00005105"/>
    </source>
</evidence>